<reference evidence="1 2" key="1">
    <citation type="journal article" date="2014" name="PLoS Genet.">
        <title>The Genome of Spironucleus salmonicida Highlights a Fish Pathogen Adapted to Fluctuating Environments.</title>
        <authorList>
            <person name="Xu F."/>
            <person name="Jerlstrom-Hultqvist J."/>
            <person name="Einarsson E."/>
            <person name="Astvaldsson A."/>
            <person name="Svard S.G."/>
            <person name="Andersson J.O."/>
        </authorList>
    </citation>
    <scope>NUCLEOTIDE SEQUENCE</scope>
    <source>
        <strain evidence="2">ATCC 50377</strain>
    </source>
</reference>
<keyword evidence="3" id="KW-1185">Reference proteome</keyword>
<dbReference type="EMBL" id="KI546170">
    <property type="protein sequence ID" value="EST41402.1"/>
    <property type="molecule type" value="Genomic_DNA"/>
</dbReference>
<sequence>MYCKKFAPSSKGLTCQTCSQSCIFCKRLTDQKFPVFVCKKHSEDTCCCVCGNFAEVEGFACEFCEAKCCECCYLE</sequence>
<reference evidence="2" key="2">
    <citation type="submission" date="2020-12" db="EMBL/GenBank/DDBJ databases">
        <title>New Spironucleus salmonicida genome in near-complete chromosomes.</title>
        <authorList>
            <person name="Xu F."/>
            <person name="Kurt Z."/>
            <person name="Jimenez-Gonzalez A."/>
            <person name="Astvaldsson A."/>
            <person name="Andersson J.O."/>
            <person name="Svard S.G."/>
        </authorList>
    </citation>
    <scope>NUCLEOTIDE SEQUENCE</scope>
    <source>
        <strain evidence="2">ATCC 50377</strain>
    </source>
</reference>
<dbReference type="Proteomes" id="UP000018208">
    <property type="component" value="Unassembled WGS sequence"/>
</dbReference>
<protein>
    <submittedName>
        <fullName evidence="1">Cysteine-rich protein</fullName>
    </submittedName>
</protein>
<dbReference type="VEuPathDB" id="GiardiaDB:SS50377_26548"/>
<dbReference type="EMBL" id="AUWU02000006">
    <property type="protein sequence ID" value="KAH0572338.1"/>
    <property type="molecule type" value="Genomic_DNA"/>
</dbReference>
<proteinExistence type="predicted"/>
<evidence type="ECO:0000313" key="1">
    <source>
        <dbReference type="EMBL" id="EST41402.1"/>
    </source>
</evidence>
<name>V6LAG3_9EUKA</name>
<evidence type="ECO:0000313" key="3">
    <source>
        <dbReference type="Proteomes" id="UP000018208"/>
    </source>
</evidence>
<dbReference type="AlphaFoldDB" id="V6LAG3"/>
<gene>
    <name evidence="1" type="ORF">SS50377_19119</name>
    <name evidence="2" type="ORF">SS50377_26548</name>
</gene>
<organism evidence="1">
    <name type="scientific">Spironucleus salmonicida</name>
    <dbReference type="NCBI Taxonomy" id="348837"/>
    <lineage>
        <taxon>Eukaryota</taxon>
        <taxon>Metamonada</taxon>
        <taxon>Diplomonadida</taxon>
        <taxon>Hexamitidae</taxon>
        <taxon>Hexamitinae</taxon>
        <taxon>Spironucleus</taxon>
    </lineage>
</organism>
<accession>V6LAG3</accession>
<evidence type="ECO:0000313" key="2">
    <source>
        <dbReference type="EMBL" id="KAH0572338.1"/>
    </source>
</evidence>